<dbReference type="AlphaFoldDB" id="A0A0P0WF04"/>
<dbReference type="InParanoid" id="A0A0P0WF04"/>
<keyword evidence="2" id="KW-1185">Reference proteome</keyword>
<dbReference type="Gramene" id="Os04t0624650-00">
    <property type="protein sequence ID" value="Os04t0624650-00"/>
    <property type="gene ID" value="Os04g0624650"/>
</dbReference>
<dbReference type="EMBL" id="AP014960">
    <property type="protein sequence ID" value="BAS91099.1"/>
    <property type="molecule type" value="Genomic_DNA"/>
</dbReference>
<reference evidence="1 2" key="2">
    <citation type="journal article" date="2013" name="Plant Cell Physiol.">
        <title>Rice Annotation Project Database (RAP-DB): an integrative and interactive database for rice genomics.</title>
        <authorList>
            <person name="Sakai H."/>
            <person name="Lee S.S."/>
            <person name="Tanaka T."/>
            <person name="Numa H."/>
            <person name="Kim J."/>
            <person name="Kawahara Y."/>
            <person name="Wakimoto H."/>
            <person name="Yang C.C."/>
            <person name="Iwamoto M."/>
            <person name="Abe T."/>
            <person name="Yamada Y."/>
            <person name="Muto A."/>
            <person name="Inokuchi H."/>
            <person name="Ikemura T."/>
            <person name="Matsumoto T."/>
            <person name="Sasaki T."/>
            <person name="Itoh T."/>
        </authorList>
    </citation>
    <scope>NUCLEOTIDE SEQUENCE [LARGE SCALE GENOMIC DNA]</scope>
    <source>
        <strain evidence="2">cv. Nipponbare</strain>
    </source>
</reference>
<name>A0A0P0WF04_ORYSJ</name>
<reference evidence="2" key="1">
    <citation type="journal article" date="2005" name="Nature">
        <title>The map-based sequence of the rice genome.</title>
        <authorList>
            <consortium name="International rice genome sequencing project (IRGSP)"/>
            <person name="Matsumoto T."/>
            <person name="Wu J."/>
            <person name="Kanamori H."/>
            <person name="Katayose Y."/>
            <person name="Fujisawa M."/>
            <person name="Namiki N."/>
            <person name="Mizuno H."/>
            <person name="Yamamoto K."/>
            <person name="Antonio B.A."/>
            <person name="Baba T."/>
            <person name="Sakata K."/>
            <person name="Nagamura Y."/>
            <person name="Aoki H."/>
            <person name="Arikawa K."/>
            <person name="Arita K."/>
            <person name="Bito T."/>
            <person name="Chiden Y."/>
            <person name="Fujitsuka N."/>
            <person name="Fukunaka R."/>
            <person name="Hamada M."/>
            <person name="Harada C."/>
            <person name="Hayashi A."/>
            <person name="Hijishita S."/>
            <person name="Honda M."/>
            <person name="Hosokawa S."/>
            <person name="Ichikawa Y."/>
            <person name="Idonuma A."/>
            <person name="Iijima M."/>
            <person name="Ikeda M."/>
            <person name="Ikeno M."/>
            <person name="Ito K."/>
            <person name="Ito S."/>
            <person name="Ito T."/>
            <person name="Ito Y."/>
            <person name="Ito Y."/>
            <person name="Iwabuchi A."/>
            <person name="Kamiya K."/>
            <person name="Karasawa W."/>
            <person name="Kurita K."/>
            <person name="Katagiri S."/>
            <person name="Kikuta A."/>
            <person name="Kobayashi H."/>
            <person name="Kobayashi N."/>
            <person name="Machita K."/>
            <person name="Maehara T."/>
            <person name="Masukawa M."/>
            <person name="Mizubayashi T."/>
            <person name="Mukai Y."/>
            <person name="Nagasaki H."/>
            <person name="Nagata Y."/>
            <person name="Naito S."/>
            <person name="Nakashima M."/>
            <person name="Nakama Y."/>
            <person name="Nakamichi Y."/>
            <person name="Nakamura M."/>
            <person name="Meguro A."/>
            <person name="Negishi M."/>
            <person name="Ohta I."/>
            <person name="Ohta T."/>
            <person name="Okamoto M."/>
            <person name="Ono N."/>
            <person name="Saji S."/>
            <person name="Sakaguchi M."/>
            <person name="Sakai K."/>
            <person name="Shibata M."/>
            <person name="Shimokawa T."/>
            <person name="Song J."/>
            <person name="Takazaki Y."/>
            <person name="Terasawa K."/>
            <person name="Tsugane M."/>
            <person name="Tsuji K."/>
            <person name="Ueda S."/>
            <person name="Waki K."/>
            <person name="Yamagata H."/>
            <person name="Yamamoto M."/>
            <person name="Yamamoto S."/>
            <person name="Yamane H."/>
            <person name="Yoshiki S."/>
            <person name="Yoshihara R."/>
            <person name="Yukawa K."/>
            <person name="Zhong H."/>
            <person name="Yano M."/>
            <person name="Yuan Q."/>
            <person name="Ouyang S."/>
            <person name="Liu J."/>
            <person name="Jones K.M."/>
            <person name="Gansberger K."/>
            <person name="Moffat K."/>
            <person name="Hill J."/>
            <person name="Bera J."/>
            <person name="Fadrosh D."/>
            <person name="Jin S."/>
            <person name="Johri S."/>
            <person name="Kim M."/>
            <person name="Overton L."/>
            <person name="Reardon M."/>
            <person name="Tsitrin T."/>
            <person name="Vuong H."/>
            <person name="Weaver B."/>
            <person name="Ciecko A."/>
            <person name="Tallon L."/>
            <person name="Jackson J."/>
            <person name="Pai G."/>
            <person name="Aken S.V."/>
            <person name="Utterback T."/>
            <person name="Reidmuller S."/>
            <person name="Feldblyum T."/>
            <person name="Hsiao J."/>
            <person name="Zismann V."/>
            <person name="Iobst S."/>
            <person name="de Vazeille A.R."/>
            <person name="Buell C.R."/>
            <person name="Ying K."/>
            <person name="Li Y."/>
            <person name="Lu T."/>
            <person name="Huang Y."/>
            <person name="Zhao Q."/>
            <person name="Feng Q."/>
            <person name="Zhang L."/>
            <person name="Zhu J."/>
            <person name="Weng Q."/>
            <person name="Mu J."/>
            <person name="Lu Y."/>
            <person name="Fan D."/>
            <person name="Liu Y."/>
            <person name="Guan J."/>
            <person name="Zhang Y."/>
            <person name="Yu S."/>
            <person name="Liu X."/>
            <person name="Zhang Y."/>
            <person name="Hong G."/>
            <person name="Han B."/>
            <person name="Choisne N."/>
            <person name="Demange N."/>
            <person name="Orjeda G."/>
            <person name="Samain S."/>
            <person name="Cattolico L."/>
            <person name="Pelletier E."/>
            <person name="Couloux A."/>
            <person name="Segurens B."/>
            <person name="Wincker P."/>
            <person name="D'Hont A."/>
            <person name="Scarpelli C."/>
            <person name="Weissenbach J."/>
            <person name="Salanoubat M."/>
            <person name="Quetier F."/>
            <person name="Yu Y."/>
            <person name="Kim H.R."/>
            <person name="Rambo T."/>
            <person name="Currie J."/>
            <person name="Collura K."/>
            <person name="Luo M."/>
            <person name="Yang T."/>
            <person name="Ammiraju J.S.S."/>
            <person name="Engler F."/>
            <person name="Soderlund C."/>
            <person name="Wing R.A."/>
            <person name="Palmer L.E."/>
            <person name="de la Bastide M."/>
            <person name="Spiegel L."/>
            <person name="Nascimento L."/>
            <person name="Zutavern T."/>
            <person name="O'Shaughnessy A."/>
            <person name="Dike S."/>
            <person name="Dedhia N."/>
            <person name="Preston R."/>
            <person name="Balija V."/>
            <person name="McCombie W.R."/>
            <person name="Chow T."/>
            <person name="Chen H."/>
            <person name="Chung M."/>
            <person name="Chen C."/>
            <person name="Shaw J."/>
            <person name="Wu H."/>
            <person name="Hsiao K."/>
            <person name="Chao Y."/>
            <person name="Chu M."/>
            <person name="Cheng C."/>
            <person name="Hour A."/>
            <person name="Lee P."/>
            <person name="Lin S."/>
            <person name="Lin Y."/>
            <person name="Liou J."/>
            <person name="Liu S."/>
            <person name="Hsing Y."/>
            <person name="Raghuvanshi S."/>
            <person name="Mohanty A."/>
            <person name="Bharti A.K."/>
            <person name="Gaur A."/>
            <person name="Gupta V."/>
            <person name="Kumar D."/>
            <person name="Ravi V."/>
            <person name="Vij S."/>
            <person name="Kapur A."/>
            <person name="Khurana P."/>
            <person name="Khurana P."/>
            <person name="Khurana J.P."/>
            <person name="Tyagi A.K."/>
            <person name="Gaikwad K."/>
            <person name="Singh A."/>
            <person name="Dalal V."/>
            <person name="Srivastava S."/>
            <person name="Dixit A."/>
            <person name="Pal A.K."/>
            <person name="Ghazi I.A."/>
            <person name="Yadav M."/>
            <person name="Pandit A."/>
            <person name="Bhargava A."/>
            <person name="Sureshbabu K."/>
            <person name="Batra K."/>
            <person name="Sharma T.R."/>
            <person name="Mohapatra T."/>
            <person name="Singh N.K."/>
            <person name="Messing J."/>
            <person name="Nelson A.B."/>
            <person name="Fuks G."/>
            <person name="Kavchok S."/>
            <person name="Keizer G."/>
            <person name="Linton E."/>
            <person name="Llaca V."/>
            <person name="Song R."/>
            <person name="Tanyolac B."/>
            <person name="Young S."/>
            <person name="Ho-Il K."/>
            <person name="Hahn J.H."/>
            <person name="Sangsakoo G."/>
            <person name="Vanavichit A."/>
            <person name="de Mattos Luiz.A.T."/>
            <person name="Zimmer P.D."/>
            <person name="Malone G."/>
            <person name="Dellagostin O."/>
            <person name="de Oliveira A.C."/>
            <person name="Bevan M."/>
            <person name="Bancroft I."/>
            <person name="Minx P."/>
            <person name="Cordum H."/>
            <person name="Wilson R."/>
            <person name="Cheng Z."/>
            <person name="Jin W."/>
            <person name="Jiang J."/>
            <person name="Leong S.A."/>
            <person name="Iwama H."/>
            <person name="Gojobori T."/>
            <person name="Itoh T."/>
            <person name="Niimura Y."/>
            <person name="Fujii Y."/>
            <person name="Habara T."/>
            <person name="Sakai H."/>
            <person name="Sato Y."/>
            <person name="Wilson G."/>
            <person name="Kumar K."/>
            <person name="McCouch S."/>
            <person name="Juretic N."/>
            <person name="Hoen D."/>
            <person name="Wright S."/>
            <person name="Bruskiewich R."/>
            <person name="Bureau T."/>
            <person name="Miyao A."/>
            <person name="Hirochika H."/>
            <person name="Nishikawa T."/>
            <person name="Kadowaki K."/>
            <person name="Sugiura M."/>
            <person name="Burr B."/>
            <person name="Sasaki T."/>
        </authorList>
    </citation>
    <scope>NUCLEOTIDE SEQUENCE [LARGE SCALE GENOMIC DNA]</scope>
    <source>
        <strain evidence="2">cv. Nipponbare</strain>
    </source>
</reference>
<protein>
    <submittedName>
        <fullName evidence="1">Os04g0624650 protein</fullName>
    </submittedName>
</protein>
<reference evidence="1 2" key="3">
    <citation type="journal article" date="2013" name="Rice">
        <title>Improvement of the Oryza sativa Nipponbare reference genome using next generation sequence and optical map data.</title>
        <authorList>
            <person name="Kawahara Y."/>
            <person name="de la Bastide M."/>
            <person name="Hamilton J.P."/>
            <person name="Kanamori H."/>
            <person name="McCombie W.R."/>
            <person name="Ouyang S."/>
            <person name="Schwartz D.C."/>
            <person name="Tanaka T."/>
            <person name="Wu J."/>
            <person name="Zhou S."/>
            <person name="Childs K.L."/>
            <person name="Davidson R.M."/>
            <person name="Lin H."/>
            <person name="Quesada-Ocampo L."/>
            <person name="Vaillancourt B."/>
            <person name="Sakai H."/>
            <person name="Lee S.S."/>
            <person name="Kim J."/>
            <person name="Numa H."/>
            <person name="Itoh T."/>
            <person name="Buell C.R."/>
            <person name="Matsumoto T."/>
        </authorList>
    </citation>
    <scope>NUCLEOTIDE SEQUENCE [LARGE SCALE GENOMIC DNA]</scope>
    <source>
        <strain evidence="2">cv. Nipponbare</strain>
    </source>
</reference>
<proteinExistence type="predicted"/>
<dbReference type="PaxDb" id="39947-A0A0P0WF04"/>
<accession>A0A0P0WF04</accession>
<dbReference type="Proteomes" id="UP000059680">
    <property type="component" value="Chromosome 4"/>
</dbReference>
<gene>
    <name evidence="1" type="ordered locus">Os04g0624650</name>
    <name evidence="1" type="ORF">OSNPB_040624650</name>
</gene>
<evidence type="ECO:0000313" key="1">
    <source>
        <dbReference type="EMBL" id="BAS91099.1"/>
    </source>
</evidence>
<organism evidence="1 2">
    <name type="scientific">Oryza sativa subsp. japonica</name>
    <name type="common">Rice</name>
    <dbReference type="NCBI Taxonomy" id="39947"/>
    <lineage>
        <taxon>Eukaryota</taxon>
        <taxon>Viridiplantae</taxon>
        <taxon>Streptophyta</taxon>
        <taxon>Embryophyta</taxon>
        <taxon>Tracheophyta</taxon>
        <taxon>Spermatophyta</taxon>
        <taxon>Magnoliopsida</taxon>
        <taxon>Liliopsida</taxon>
        <taxon>Poales</taxon>
        <taxon>Poaceae</taxon>
        <taxon>BOP clade</taxon>
        <taxon>Oryzoideae</taxon>
        <taxon>Oryzeae</taxon>
        <taxon>Oryzinae</taxon>
        <taxon>Oryza</taxon>
        <taxon>Oryza sativa</taxon>
    </lineage>
</organism>
<evidence type="ECO:0000313" key="2">
    <source>
        <dbReference type="Proteomes" id="UP000059680"/>
    </source>
</evidence>
<sequence length="88" mass="9613">MVQFHIVQSRSVPCPILLHHPLAEGVEPIASIIPCGDRPVKGVIHTVAVSSFETEPVWLKTLFSSSILIIVDVKNGMTTHLQFSELLG</sequence>